<dbReference type="InterPro" id="IPR013785">
    <property type="entry name" value="Aldolase_TIM"/>
</dbReference>
<dbReference type="Proteomes" id="UP000629596">
    <property type="component" value="Unassembled WGS sequence"/>
</dbReference>
<dbReference type="NCBIfam" id="TIGR01163">
    <property type="entry name" value="rpe"/>
    <property type="match status" value="1"/>
</dbReference>
<keyword evidence="10 11" id="KW-0119">Carbohydrate metabolism</keyword>
<comment type="cofactor">
    <cofactor evidence="5">
        <name>Fe(2+)</name>
        <dbReference type="ChEBI" id="CHEBI:29033"/>
    </cofactor>
</comment>
<feature type="binding site" evidence="10 14">
    <location>
        <position position="66"/>
    </location>
    <ligand>
        <name>substrate</name>
    </ligand>
</feature>
<keyword evidence="13" id="KW-0170">Cobalt</keyword>
<evidence type="ECO:0000256" key="9">
    <source>
        <dbReference type="ARBA" id="ARBA00023235"/>
    </source>
</evidence>
<comment type="cofactor">
    <cofactor evidence="3">
        <name>Co(2+)</name>
        <dbReference type="ChEBI" id="CHEBI:48828"/>
    </cofactor>
</comment>
<dbReference type="InterPro" id="IPR011060">
    <property type="entry name" value="RibuloseP-bd_barrel"/>
</dbReference>
<comment type="caution">
    <text evidence="16">The sequence shown here is derived from an EMBL/GenBank/DDBJ whole genome shotgun (WGS) entry which is preliminary data.</text>
</comment>
<comment type="catalytic activity">
    <reaction evidence="1 10 11">
        <text>D-ribulose 5-phosphate = D-xylulose 5-phosphate</text>
        <dbReference type="Rhea" id="RHEA:13677"/>
        <dbReference type="ChEBI" id="CHEBI:57737"/>
        <dbReference type="ChEBI" id="CHEBI:58121"/>
        <dbReference type="EC" id="5.1.3.1"/>
    </reaction>
</comment>
<feature type="binding site" evidence="10 13">
    <location>
        <position position="33"/>
    </location>
    <ligand>
        <name>a divalent metal cation</name>
        <dbReference type="ChEBI" id="CHEBI:60240"/>
    </ligand>
</feature>
<feature type="binding site" evidence="10 13">
    <location>
        <position position="175"/>
    </location>
    <ligand>
        <name>a divalent metal cation</name>
        <dbReference type="ChEBI" id="CHEBI:60240"/>
    </ligand>
</feature>
<dbReference type="Gene3D" id="3.20.20.70">
    <property type="entry name" value="Aldolase class I"/>
    <property type="match status" value="1"/>
</dbReference>
<organism evidence="16 17">
    <name type="scientific">Parabacteroides acidifaciens</name>
    <dbReference type="NCBI Taxonomy" id="2290935"/>
    <lineage>
        <taxon>Bacteria</taxon>
        <taxon>Pseudomonadati</taxon>
        <taxon>Bacteroidota</taxon>
        <taxon>Bacteroidia</taxon>
        <taxon>Bacteroidales</taxon>
        <taxon>Tannerellaceae</taxon>
        <taxon>Parabacteroides</taxon>
    </lineage>
</organism>
<evidence type="ECO:0000256" key="8">
    <source>
        <dbReference type="ARBA" id="ARBA00022723"/>
    </source>
</evidence>
<evidence type="ECO:0000256" key="5">
    <source>
        <dbReference type="ARBA" id="ARBA00001954"/>
    </source>
</evidence>
<evidence type="ECO:0000256" key="11">
    <source>
        <dbReference type="PIRNR" id="PIRNR001461"/>
    </source>
</evidence>
<dbReference type="GO" id="GO:0046872">
    <property type="term" value="F:metal ion binding"/>
    <property type="evidence" value="ECO:0007669"/>
    <property type="project" value="UniProtKB-UniRule"/>
</dbReference>
<dbReference type="InterPro" id="IPR000056">
    <property type="entry name" value="Ribul_P_3_epim-like"/>
</dbReference>
<sequence>MKHKIAPSLLAADFLNLQRDVEMINKSDADWLHLDIMDGVFVPNISFGFPVLEALKPVCRKPMDVHLMIVEPQKFIPEVAATGAYMMNVHYEACTHLHRTVGAIKEAGMKAAVTLNPHTPICLLEDILQDLDMVLLMSVNPGYGGQKFIEHSVDKTARLKDMILAKGLDTLIEVDGGVNMQTAKRLVEVGADVLVAGSFVFRSPDPLQTIRELKEL</sequence>
<feature type="binding site" evidence="10 14">
    <location>
        <position position="8"/>
    </location>
    <ligand>
        <name>substrate</name>
    </ligand>
</feature>
<feature type="binding site" evidence="14">
    <location>
        <position position="177"/>
    </location>
    <ligand>
        <name>substrate</name>
    </ligand>
</feature>
<reference evidence="15 18" key="2">
    <citation type="submission" date="2020-08" db="EMBL/GenBank/DDBJ databases">
        <title>Genome public.</title>
        <authorList>
            <person name="Liu C."/>
            <person name="Sun Q."/>
        </authorList>
    </citation>
    <scope>NUCLEOTIDE SEQUENCE [LARGE SCALE GENOMIC DNA]</scope>
    <source>
        <strain evidence="15 18">426_9</strain>
    </source>
</reference>
<feature type="binding site" evidence="10">
    <location>
        <begin position="175"/>
        <end position="177"/>
    </location>
    <ligand>
        <name>substrate</name>
    </ligand>
</feature>
<keyword evidence="8 10" id="KW-0479">Metal-binding</keyword>
<dbReference type="GO" id="GO:0006098">
    <property type="term" value="P:pentose-phosphate shunt"/>
    <property type="evidence" value="ECO:0007669"/>
    <property type="project" value="UniProtKB-UniRule"/>
</dbReference>
<dbReference type="PANTHER" id="PTHR11749">
    <property type="entry name" value="RIBULOSE-5-PHOSPHATE-3-EPIMERASE"/>
    <property type="match status" value="1"/>
</dbReference>
<dbReference type="EMBL" id="QREV01000076">
    <property type="protein sequence ID" value="RDU47541.1"/>
    <property type="molecule type" value="Genomic_DNA"/>
</dbReference>
<proteinExistence type="inferred from homology"/>
<dbReference type="GO" id="GO:0004750">
    <property type="term" value="F:D-ribulose-phosphate 3-epimerase activity"/>
    <property type="evidence" value="ECO:0007669"/>
    <property type="project" value="UniProtKB-UniRule"/>
</dbReference>
<feature type="active site" description="Proton acceptor" evidence="10 12">
    <location>
        <position position="35"/>
    </location>
</feature>
<evidence type="ECO:0000313" key="15">
    <source>
        <dbReference type="EMBL" id="MBC8603726.1"/>
    </source>
</evidence>
<evidence type="ECO:0000313" key="18">
    <source>
        <dbReference type="Proteomes" id="UP000629596"/>
    </source>
</evidence>
<dbReference type="RefSeq" id="WP_115501224.1">
    <property type="nucleotide sequence ID" value="NZ_JACRTI010000076.1"/>
</dbReference>
<keyword evidence="18" id="KW-1185">Reference proteome</keyword>
<feature type="active site" description="Proton donor" evidence="10 12">
    <location>
        <position position="175"/>
    </location>
</feature>
<protein>
    <recommendedName>
        <fullName evidence="7 10">Ribulose-phosphate 3-epimerase</fullName>
        <ecNumber evidence="7 10">5.1.3.1</ecNumber>
    </recommendedName>
</protein>
<dbReference type="PIRSF" id="PIRSF001461">
    <property type="entry name" value="RPE"/>
    <property type="match status" value="1"/>
</dbReference>
<feature type="binding site" evidence="10 13">
    <location>
        <position position="66"/>
    </location>
    <ligand>
        <name>a divalent metal cation</name>
        <dbReference type="ChEBI" id="CHEBI:60240"/>
    </ligand>
</feature>
<evidence type="ECO:0000256" key="13">
    <source>
        <dbReference type="PIRSR" id="PIRSR001461-2"/>
    </source>
</evidence>
<dbReference type="Pfam" id="PF00834">
    <property type="entry name" value="Ribul_P_3_epim"/>
    <property type="match status" value="1"/>
</dbReference>
<name>A0A3D8H9M3_9BACT</name>
<evidence type="ECO:0000256" key="3">
    <source>
        <dbReference type="ARBA" id="ARBA00001941"/>
    </source>
</evidence>
<dbReference type="EMBL" id="JACRTI010000076">
    <property type="protein sequence ID" value="MBC8603726.1"/>
    <property type="molecule type" value="Genomic_DNA"/>
</dbReference>
<dbReference type="HAMAP" id="MF_02227">
    <property type="entry name" value="RPE"/>
    <property type="match status" value="1"/>
</dbReference>
<accession>A0A3D8H9M3</accession>
<feature type="binding site" evidence="10 13">
    <location>
        <position position="35"/>
    </location>
    <ligand>
        <name>a divalent metal cation</name>
        <dbReference type="ChEBI" id="CHEBI:60240"/>
    </ligand>
</feature>
<keyword evidence="9 10" id="KW-0413">Isomerase</keyword>
<dbReference type="PROSITE" id="PS01085">
    <property type="entry name" value="RIBUL_P_3_EPIMER_1"/>
    <property type="match status" value="1"/>
</dbReference>
<feature type="binding site" evidence="10 14">
    <location>
        <begin position="142"/>
        <end position="145"/>
    </location>
    <ligand>
        <name>substrate</name>
    </ligand>
</feature>
<dbReference type="SUPFAM" id="SSF51366">
    <property type="entry name" value="Ribulose-phoshate binding barrel"/>
    <property type="match status" value="1"/>
</dbReference>
<dbReference type="AlphaFoldDB" id="A0A3D8H9M3"/>
<dbReference type="InterPro" id="IPR026019">
    <property type="entry name" value="Ribul_P_3_epim"/>
</dbReference>
<evidence type="ECO:0000256" key="1">
    <source>
        <dbReference type="ARBA" id="ARBA00001782"/>
    </source>
</evidence>
<comment type="pathway">
    <text evidence="10">Carbohydrate degradation.</text>
</comment>
<evidence type="ECO:0000313" key="16">
    <source>
        <dbReference type="EMBL" id="RDU47541.1"/>
    </source>
</evidence>
<evidence type="ECO:0000256" key="6">
    <source>
        <dbReference type="ARBA" id="ARBA00009541"/>
    </source>
</evidence>
<evidence type="ECO:0000256" key="7">
    <source>
        <dbReference type="ARBA" id="ARBA00013188"/>
    </source>
</evidence>
<comment type="similarity">
    <text evidence="6 10 11">Belongs to the ribulose-phosphate 3-epimerase family.</text>
</comment>
<gene>
    <name evidence="10" type="primary">rpe</name>
    <name evidence="16" type="ORF">DWU89_19095</name>
    <name evidence="15" type="ORF">H8784_18620</name>
</gene>
<evidence type="ECO:0000256" key="14">
    <source>
        <dbReference type="PIRSR" id="PIRSR001461-3"/>
    </source>
</evidence>
<reference evidence="16 17" key="1">
    <citation type="submission" date="2018-07" db="EMBL/GenBank/DDBJ databases">
        <title>Parabacteroides acidifaciens nov. sp., isolated from human feces.</title>
        <authorList>
            <person name="Wang Y.J."/>
        </authorList>
    </citation>
    <scope>NUCLEOTIDE SEQUENCE [LARGE SCALE GENOMIC DNA]</scope>
    <source>
        <strain evidence="16 17">426-9</strain>
    </source>
</reference>
<keyword evidence="13" id="KW-0862">Zinc</keyword>
<dbReference type="EC" id="5.1.3.1" evidence="7 10"/>
<evidence type="ECO:0000256" key="10">
    <source>
        <dbReference type="HAMAP-Rule" id="MF_02227"/>
    </source>
</evidence>
<evidence type="ECO:0000256" key="12">
    <source>
        <dbReference type="PIRSR" id="PIRSR001461-1"/>
    </source>
</evidence>
<dbReference type="GO" id="GO:0019323">
    <property type="term" value="P:pentose catabolic process"/>
    <property type="evidence" value="ECO:0007669"/>
    <property type="project" value="UniProtKB-UniRule"/>
</dbReference>
<comment type="cofactor">
    <cofactor evidence="2">
        <name>Mn(2+)</name>
        <dbReference type="ChEBI" id="CHEBI:29035"/>
    </cofactor>
</comment>
<keyword evidence="13" id="KW-0464">Manganese</keyword>
<dbReference type="Proteomes" id="UP000256321">
    <property type="component" value="Unassembled WGS sequence"/>
</dbReference>
<dbReference type="NCBIfam" id="NF004076">
    <property type="entry name" value="PRK05581.1-4"/>
    <property type="match status" value="1"/>
</dbReference>
<evidence type="ECO:0000313" key="17">
    <source>
        <dbReference type="Proteomes" id="UP000256321"/>
    </source>
</evidence>
<evidence type="ECO:0000256" key="4">
    <source>
        <dbReference type="ARBA" id="ARBA00001947"/>
    </source>
</evidence>
<comment type="function">
    <text evidence="10">Catalyzes the reversible epimerization of D-ribulose 5-phosphate to D-xylulose 5-phosphate.</text>
</comment>
<evidence type="ECO:0000256" key="2">
    <source>
        <dbReference type="ARBA" id="ARBA00001936"/>
    </source>
</evidence>
<comment type="cofactor">
    <cofactor evidence="10 13">
        <name>a divalent metal cation</name>
        <dbReference type="ChEBI" id="CHEBI:60240"/>
    </cofactor>
    <text evidence="10 13">Binds 1 divalent metal cation per subunit.</text>
</comment>
<dbReference type="CDD" id="cd00429">
    <property type="entry name" value="RPE"/>
    <property type="match status" value="1"/>
</dbReference>
<comment type="cofactor">
    <cofactor evidence="4">
        <name>Zn(2+)</name>
        <dbReference type="ChEBI" id="CHEBI:29105"/>
    </cofactor>
</comment>
<feature type="binding site" evidence="10 14">
    <location>
        <begin position="197"/>
        <end position="198"/>
    </location>
    <ligand>
        <name>substrate</name>
    </ligand>
</feature>
<dbReference type="FunFam" id="3.20.20.70:FF:000171">
    <property type="entry name" value="Ribulose-phosphate 3-epimerase"/>
    <property type="match status" value="1"/>
</dbReference>